<comment type="caution">
    <text evidence="7">The sequence shown here is derived from an EMBL/GenBank/DDBJ whole genome shotgun (WGS) entry which is preliminary data.</text>
</comment>
<dbReference type="InterPro" id="IPR002859">
    <property type="entry name" value="PKD/REJ-like"/>
</dbReference>
<feature type="domain" description="REJ" evidence="6">
    <location>
        <begin position="1"/>
        <end position="171"/>
    </location>
</feature>
<keyword evidence="5" id="KW-0472">Membrane</keyword>
<dbReference type="OrthoDB" id="10020956at2759"/>
<evidence type="ECO:0000256" key="1">
    <source>
        <dbReference type="ARBA" id="ARBA00004370"/>
    </source>
</evidence>
<dbReference type="Pfam" id="PF02010">
    <property type="entry name" value="REJ"/>
    <property type="match status" value="1"/>
</dbReference>
<dbReference type="AlphaFoldDB" id="A0A3M7PBY1"/>
<keyword evidence="4" id="KW-1133">Transmembrane helix</keyword>
<organism evidence="7 8">
    <name type="scientific">Brachionus plicatilis</name>
    <name type="common">Marine rotifer</name>
    <name type="synonym">Brachionus muelleri</name>
    <dbReference type="NCBI Taxonomy" id="10195"/>
    <lineage>
        <taxon>Eukaryota</taxon>
        <taxon>Metazoa</taxon>
        <taxon>Spiralia</taxon>
        <taxon>Gnathifera</taxon>
        <taxon>Rotifera</taxon>
        <taxon>Eurotatoria</taxon>
        <taxon>Monogononta</taxon>
        <taxon>Pseudotrocha</taxon>
        <taxon>Ploima</taxon>
        <taxon>Brachionidae</taxon>
        <taxon>Brachionus</taxon>
    </lineage>
</organism>
<evidence type="ECO:0000259" key="6">
    <source>
        <dbReference type="PROSITE" id="PS51111"/>
    </source>
</evidence>
<keyword evidence="3" id="KW-0812">Transmembrane</keyword>
<dbReference type="EMBL" id="REGN01012081">
    <property type="protein sequence ID" value="RMZ96558.1"/>
    <property type="molecule type" value="Genomic_DNA"/>
</dbReference>
<proteinExistence type="inferred from homology"/>
<evidence type="ECO:0000313" key="7">
    <source>
        <dbReference type="EMBL" id="RMZ96558.1"/>
    </source>
</evidence>
<name>A0A3M7PBY1_BRAPC</name>
<protein>
    <recommendedName>
        <fullName evidence="6">REJ domain-containing protein</fullName>
    </recommendedName>
</protein>
<comment type="subcellular location">
    <subcellularLocation>
        <location evidence="1">Membrane</location>
    </subcellularLocation>
</comment>
<reference evidence="7 8" key="1">
    <citation type="journal article" date="2018" name="Sci. Rep.">
        <title>Genomic signatures of local adaptation to the degree of environmental predictability in rotifers.</title>
        <authorList>
            <person name="Franch-Gras L."/>
            <person name="Hahn C."/>
            <person name="Garcia-Roger E.M."/>
            <person name="Carmona M.J."/>
            <person name="Serra M."/>
            <person name="Gomez A."/>
        </authorList>
    </citation>
    <scope>NUCLEOTIDE SEQUENCE [LARGE SCALE GENOMIC DNA]</scope>
    <source>
        <strain evidence="7">HYR1</strain>
    </source>
</reference>
<keyword evidence="8" id="KW-1185">Reference proteome</keyword>
<gene>
    <name evidence="7" type="ORF">BpHYR1_021088</name>
</gene>
<dbReference type="Proteomes" id="UP000276133">
    <property type="component" value="Unassembled WGS sequence"/>
</dbReference>
<dbReference type="PROSITE" id="PS51111">
    <property type="entry name" value="REJ"/>
    <property type="match status" value="1"/>
</dbReference>
<evidence type="ECO:0000313" key="8">
    <source>
        <dbReference type="Proteomes" id="UP000276133"/>
    </source>
</evidence>
<evidence type="ECO:0000256" key="2">
    <source>
        <dbReference type="ARBA" id="ARBA00007200"/>
    </source>
</evidence>
<accession>A0A3M7PBY1</accession>
<dbReference type="InterPro" id="IPR014010">
    <property type="entry name" value="REJ_dom"/>
</dbReference>
<evidence type="ECO:0000256" key="3">
    <source>
        <dbReference type="ARBA" id="ARBA00022692"/>
    </source>
</evidence>
<dbReference type="GO" id="GO:0016020">
    <property type="term" value="C:membrane"/>
    <property type="evidence" value="ECO:0007669"/>
    <property type="project" value="UniProtKB-SubCell"/>
</dbReference>
<sequence length="171" mass="19526">MHKLKPLSYFLRTNVSKAHVKTLIIESGEYSMLDSAADETFFETKVVDRASVTSVKNKYATTQNFDHQVVKGLTLIREIVKLLLYYFDKNSDTSKILQNFLYLFLRKLNYFFTITIQFSDSSIPNGSAVMNLKVNEKPFNGSCISEPTQGFALLTNFTIRCSGWTDNDGYI</sequence>
<evidence type="ECO:0000256" key="4">
    <source>
        <dbReference type="ARBA" id="ARBA00022989"/>
    </source>
</evidence>
<evidence type="ECO:0000256" key="5">
    <source>
        <dbReference type="ARBA" id="ARBA00023136"/>
    </source>
</evidence>
<feature type="non-terminal residue" evidence="7">
    <location>
        <position position="171"/>
    </location>
</feature>
<comment type="similarity">
    <text evidence="2">Belongs to the polycystin family.</text>
</comment>